<evidence type="ECO:0000313" key="3">
    <source>
        <dbReference type="EMBL" id="CAG8786709.1"/>
    </source>
</evidence>
<accession>A0A9N9JKR4</accession>
<dbReference type="EMBL" id="CAJVPY010024440">
    <property type="protein sequence ID" value="CAG8786709.1"/>
    <property type="molecule type" value="Genomic_DNA"/>
</dbReference>
<feature type="transmembrane region" description="Helical" evidence="2">
    <location>
        <begin position="6"/>
        <end position="25"/>
    </location>
</feature>
<dbReference type="AlphaFoldDB" id="A0A9N9JKR4"/>
<protein>
    <submittedName>
        <fullName evidence="3">15846_t:CDS:1</fullName>
    </submittedName>
</protein>
<keyword evidence="2" id="KW-1133">Transmembrane helix</keyword>
<feature type="compositionally biased region" description="Acidic residues" evidence="1">
    <location>
        <begin position="235"/>
        <end position="246"/>
    </location>
</feature>
<feature type="region of interest" description="Disordered" evidence="1">
    <location>
        <begin position="210"/>
        <end position="246"/>
    </location>
</feature>
<evidence type="ECO:0000313" key="4">
    <source>
        <dbReference type="Proteomes" id="UP000789405"/>
    </source>
</evidence>
<keyword evidence="2" id="KW-0472">Membrane</keyword>
<gene>
    <name evidence="3" type="ORF">DERYTH_LOCUS20560</name>
</gene>
<evidence type="ECO:0000256" key="1">
    <source>
        <dbReference type="SAM" id="MobiDB-lite"/>
    </source>
</evidence>
<dbReference type="Proteomes" id="UP000789405">
    <property type="component" value="Unassembled WGS sequence"/>
</dbReference>
<evidence type="ECO:0000256" key="2">
    <source>
        <dbReference type="SAM" id="Phobius"/>
    </source>
</evidence>
<name>A0A9N9JKR4_9GLOM</name>
<keyword evidence="4" id="KW-1185">Reference proteome</keyword>
<proteinExistence type="predicted"/>
<reference evidence="3" key="1">
    <citation type="submission" date="2021-06" db="EMBL/GenBank/DDBJ databases">
        <authorList>
            <person name="Kallberg Y."/>
            <person name="Tangrot J."/>
            <person name="Rosling A."/>
        </authorList>
    </citation>
    <scope>NUCLEOTIDE SEQUENCE</scope>
    <source>
        <strain evidence="3">MA453B</strain>
    </source>
</reference>
<feature type="compositionally biased region" description="Low complexity" evidence="1">
    <location>
        <begin position="216"/>
        <end position="225"/>
    </location>
</feature>
<organism evidence="3 4">
    <name type="scientific">Dentiscutata erythropus</name>
    <dbReference type="NCBI Taxonomy" id="1348616"/>
    <lineage>
        <taxon>Eukaryota</taxon>
        <taxon>Fungi</taxon>
        <taxon>Fungi incertae sedis</taxon>
        <taxon>Mucoromycota</taxon>
        <taxon>Glomeromycotina</taxon>
        <taxon>Glomeromycetes</taxon>
        <taxon>Diversisporales</taxon>
        <taxon>Gigasporaceae</taxon>
        <taxon>Dentiscutata</taxon>
    </lineage>
</organism>
<comment type="caution">
    <text evidence="3">The sequence shown here is derived from an EMBL/GenBank/DDBJ whole genome shotgun (WGS) entry which is preliminary data.</text>
</comment>
<keyword evidence="2" id="KW-0812">Transmembrane</keyword>
<feature type="transmembrane region" description="Helical" evidence="2">
    <location>
        <begin position="79"/>
        <end position="103"/>
    </location>
</feature>
<feature type="non-terminal residue" evidence="3">
    <location>
        <position position="1"/>
    </location>
</feature>
<sequence length="246" mass="27791">MPEIPINKLIILAAIAVYVIAKLLIARNYFENKASAKNSLNYFRYVRKIYKRAPLPSNIIIRIEFKLNKRKSFLFTFKFLIFIMVAKSFVFIALVTLSIGFVLSGQANPLPNNKSPQLFKRSGCEDGSYYSNNYVKIPCDYEITKDCVIYIGQYVIPKPAIIYHSSNVLINLGACDGLNLETPIKYMKITTPRYGIHRIYVRPTHTTYDYSEEHNSSTSSSSSSHSELHVHGGDDDSCGSDSDDCG</sequence>
<dbReference type="OrthoDB" id="10459945at2759"/>